<dbReference type="EMBL" id="CAJVPY010001718">
    <property type="protein sequence ID" value="CAG8533678.1"/>
    <property type="molecule type" value="Genomic_DNA"/>
</dbReference>
<dbReference type="AlphaFoldDB" id="A0A9N9FG65"/>
<dbReference type="SUPFAM" id="SSF52047">
    <property type="entry name" value="RNI-like"/>
    <property type="match status" value="1"/>
</dbReference>
<protein>
    <submittedName>
        <fullName evidence="2">17570_t:CDS:1</fullName>
    </submittedName>
</protein>
<feature type="transmembrane region" description="Helical" evidence="1">
    <location>
        <begin position="710"/>
        <end position="732"/>
    </location>
</feature>
<gene>
    <name evidence="2" type="ORF">DERYTH_LOCUS4467</name>
</gene>
<keyword evidence="3" id="KW-1185">Reference proteome</keyword>
<dbReference type="Gene3D" id="3.80.10.10">
    <property type="entry name" value="Ribonuclease Inhibitor"/>
    <property type="match status" value="1"/>
</dbReference>
<evidence type="ECO:0000256" key="1">
    <source>
        <dbReference type="SAM" id="Phobius"/>
    </source>
</evidence>
<dbReference type="InterPro" id="IPR032675">
    <property type="entry name" value="LRR_dom_sf"/>
</dbReference>
<accession>A0A9N9FG65</accession>
<dbReference type="OrthoDB" id="2348360at2759"/>
<reference evidence="2" key="1">
    <citation type="submission" date="2021-06" db="EMBL/GenBank/DDBJ databases">
        <authorList>
            <person name="Kallberg Y."/>
            <person name="Tangrot J."/>
            <person name="Rosling A."/>
        </authorList>
    </citation>
    <scope>NUCLEOTIDE SEQUENCE</scope>
    <source>
        <strain evidence="2">MA453B</strain>
    </source>
</reference>
<proteinExistence type="predicted"/>
<name>A0A9N9FG65_9GLOM</name>
<evidence type="ECO:0000313" key="2">
    <source>
        <dbReference type="EMBL" id="CAG8533678.1"/>
    </source>
</evidence>
<keyword evidence="1" id="KW-0812">Transmembrane</keyword>
<keyword evidence="1" id="KW-0472">Membrane</keyword>
<dbReference type="Proteomes" id="UP000789405">
    <property type="component" value="Unassembled WGS sequence"/>
</dbReference>
<comment type="caution">
    <text evidence="2">The sequence shown here is derived from an EMBL/GenBank/DDBJ whole genome shotgun (WGS) entry which is preliminary data.</text>
</comment>
<keyword evidence="1" id="KW-1133">Transmembrane helix</keyword>
<evidence type="ECO:0000313" key="3">
    <source>
        <dbReference type="Proteomes" id="UP000789405"/>
    </source>
</evidence>
<sequence length="741" mass="85523">MTRQNISQSVQRDTTSLQNISVNTQRSVSRIINQNNTLPDRLQDIQKNITNCQENCQQIIADDDALRETFKDVQTKFNYHPYITPPDTPCEDTSPYYKSEIQTIHEDDDIPCTLQNSLQRMTLYDIVEKVELEAQYDLSPSDTFLLRSPFTRRSSESREISHLNLKNPSHNVQSRIPSHCFKAILEFLKDDISTLYTFLFVDSSVCQLVIPLLWRRPFHYAVSKPQLVGASLIQTYLSFLSDNEIGRLIDSGIQLRSIYKPSFNYAKHIQEFDSYMVERAIKDWMLIMNPRYSDSIHKIQIINQVLSNMLFRHSGGLNILTINPDYEDEKIFFDISQFPGARDALSKIRNFILDYHVRYASSEAGVSKLVTMMSQYAHNLQHISIKIGYLDDPVPPIVQSLSKLIKTQKALRSIEIENNWDPSKILLIYSSIHCQFQNLTKLSYTGLLIPEAFMQLLSTCTKLETLEFDGFYNIQKYSFADYVLPPNRFSIKNLSCRADLSSIHPFNATKADTLGIIIQMTNKNLRNLMLGGITTDILDIIATYCPNLTKLYIKGPGSKLQLFRKLLTGLKNLVELDLGDIHDDATYVNPIDLTTIKIIAESIPSCVRKFGVHFSMSSKGLRLFLENCVAKFEVISLFRNSMINDDILDVLVEYAKLKGTLRMISYFPEAWIRFGQNFQGFSGEALEKAYRWIPVIRKEARNEKRIHGKLYFYLIFIWIPSLLILLALLFYLNDMLAFFFF</sequence>
<organism evidence="2 3">
    <name type="scientific">Dentiscutata erythropus</name>
    <dbReference type="NCBI Taxonomy" id="1348616"/>
    <lineage>
        <taxon>Eukaryota</taxon>
        <taxon>Fungi</taxon>
        <taxon>Fungi incertae sedis</taxon>
        <taxon>Mucoromycota</taxon>
        <taxon>Glomeromycotina</taxon>
        <taxon>Glomeromycetes</taxon>
        <taxon>Diversisporales</taxon>
        <taxon>Gigasporaceae</taxon>
        <taxon>Dentiscutata</taxon>
    </lineage>
</organism>